<gene>
    <name evidence="1" type="ORF">SYV04_28105</name>
</gene>
<evidence type="ECO:0000313" key="2">
    <source>
        <dbReference type="Proteomes" id="UP001291309"/>
    </source>
</evidence>
<comment type="caution">
    <text evidence="1">The sequence shown here is derived from an EMBL/GenBank/DDBJ whole genome shotgun (WGS) entry which is preliminary data.</text>
</comment>
<evidence type="ECO:0000313" key="1">
    <source>
        <dbReference type="EMBL" id="MDY7230293.1"/>
    </source>
</evidence>
<organism evidence="1 2">
    <name type="scientific">Hyalangium rubrum</name>
    <dbReference type="NCBI Taxonomy" id="3103134"/>
    <lineage>
        <taxon>Bacteria</taxon>
        <taxon>Pseudomonadati</taxon>
        <taxon>Myxococcota</taxon>
        <taxon>Myxococcia</taxon>
        <taxon>Myxococcales</taxon>
        <taxon>Cystobacterineae</taxon>
        <taxon>Archangiaceae</taxon>
        <taxon>Hyalangium</taxon>
    </lineage>
</organism>
<accession>A0ABU5HBT2</accession>
<keyword evidence="2" id="KW-1185">Reference proteome</keyword>
<dbReference type="EMBL" id="JAXIVS010000010">
    <property type="protein sequence ID" value="MDY7230293.1"/>
    <property type="molecule type" value="Genomic_DNA"/>
</dbReference>
<name>A0ABU5HBT2_9BACT</name>
<reference evidence="1 2" key="1">
    <citation type="submission" date="2023-12" db="EMBL/GenBank/DDBJ databases">
        <title>the genome sequence of Hyalangium sp. s54d21.</title>
        <authorList>
            <person name="Zhang X."/>
        </authorList>
    </citation>
    <scope>NUCLEOTIDE SEQUENCE [LARGE SCALE GENOMIC DNA]</scope>
    <source>
        <strain evidence="2">s54d21</strain>
    </source>
</reference>
<sequence length="44" mass="4869">MSSSLTLLAGPDALRWIRERGAGRAGEFWELLSTGRLAERVQPL</sequence>
<dbReference type="RefSeq" id="WP_321549013.1">
    <property type="nucleotide sequence ID" value="NZ_JAXIVS010000010.1"/>
</dbReference>
<protein>
    <submittedName>
        <fullName evidence="1">Uncharacterized protein</fullName>
    </submittedName>
</protein>
<proteinExistence type="predicted"/>
<dbReference type="Proteomes" id="UP001291309">
    <property type="component" value="Unassembled WGS sequence"/>
</dbReference>